<dbReference type="Pfam" id="PF07660">
    <property type="entry name" value="STN"/>
    <property type="match status" value="1"/>
</dbReference>
<dbReference type="Proteomes" id="UP001155163">
    <property type="component" value="Unassembled WGS sequence"/>
</dbReference>
<dbReference type="Gene3D" id="3.55.50.30">
    <property type="match status" value="1"/>
</dbReference>
<dbReference type="InterPro" id="IPR011662">
    <property type="entry name" value="Secretin/TonB_short_N"/>
</dbReference>
<keyword evidence="6 14" id="KW-0812">Transmembrane</keyword>
<evidence type="ECO:0000256" key="1">
    <source>
        <dbReference type="ARBA" id="ARBA00004571"/>
    </source>
</evidence>
<evidence type="ECO:0000259" key="17">
    <source>
        <dbReference type="SMART" id="SM00965"/>
    </source>
</evidence>
<keyword evidence="19" id="KW-1185">Reference proteome</keyword>
<feature type="chain" id="PRO_5046349005" evidence="16">
    <location>
        <begin position="19"/>
        <end position="799"/>
    </location>
</feature>
<dbReference type="PANTHER" id="PTHR32552:SF68">
    <property type="entry name" value="FERRICHROME OUTER MEMBRANE TRANSPORTER_PHAGE RECEPTOR"/>
    <property type="match status" value="1"/>
</dbReference>
<name>A0ABT0JHX3_9PSED</name>
<keyword evidence="10 15" id="KW-0798">TonB box</keyword>
<accession>A0ABT0JHX3</accession>
<evidence type="ECO:0000256" key="6">
    <source>
        <dbReference type="ARBA" id="ARBA00022692"/>
    </source>
</evidence>
<gene>
    <name evidence="18" type="ORF">M1B35_15485</name>
</gene>
<evidence type="ECO:0000256" key="7">
    <source>
        <dbReference type="ARBA" id="ARBA00022729"/>
    </source>
</evidence>
<dbReference type="InterPro" id="IPR039426">
    <property type="entry name" value="TonB-dep_rcpt-like"/>
</dbReference>
<dbReference type="PROSITE" id="PS52016">
    <property type="entry name" value="TONB_DEPENDENT_REC_3"/>
    <property type="match status" value="1"/>
</dbReference>
<dbReference type="NCBIfam" id="TIGR01783">
    <property type="entry name" value="TonB-siderophor"/>
    <property type="match status" value="1"/>
</dbReference>
<evidence type="ECO:0000313" key="19">
    <source>
        <dbReference type="Proteomes" id="UP001155163"/>
    </source>
</evidence>
<dbReference type="InterPro" id="IPR036942">
    <property type="entry name" value="Beta-barrel_TonB_sf"/>
</dbReference>
<proteinExistence type="inferred from homology"/>
<keyword evidence="12 18" id="KW-0675">Receptor</keyword>
<dbReference type="SUPFAM" id="SSF56935">
    <property type="entry name" value="Porins"/>
    <property type="match status" value="1"/>
</dbReference>
<reference evidence="18 19" key="1">
    <citation type="journal article" date="2022" name="Int. J. Syst. Evol. Microbiol.">
        <title>Pseudomonas aegrilactucae sp. nov. and Pseudomonas morbosilactucae sp. nov., pathogens causing bacterial rot of lettuce in Japan.</title>
        <authorList>
            <person name="Sawada H."/>
            <person name="Fujikawa T."/>
            <person name="Satou M."/>
        </authorList>
    </citation>
    <scope>NUCLEOTIDE SEQUENCE [LARGE SCALE GENOMIC DNA]</scope>
    <source>
        <strain evidence="18 19">MAFF 302046</strain>
    </source>
</reference>
<dbReference type="Pfam" id="PF07715">
    <property type="entry name" value="Plug"/>
    <property type="match status" value="1"/>
</dbReference>
<evidence type="ECO:0000256" key="15">
    <source>
        <dbReference type="RuleBase" id="RU003357"/>
    </source>
</evidence>
<dbReference type="Pfam" id="PF00593">
    <property type="entry name" value="TonB_dep_Rec_b-barrel"/>
    <property type="match status" value="1"/>
</dbReference>
<keyword evidence="8" id="KW-0408">Iron</keyword>
<evidence type="ECO:0000256" key="10">
    <source>
        <dbReference type="ARBA" id="ARBA00023077"/>
    </source>
</evidence>
<keyword evidence="5" id="KW-0410">Iron transport</keyword>
<evidence type="ECO:0000256" key="12">
    <source>
        <dbReference type="ARBA" id="ARBA00023170"/>
    </source>
</evidence>
<comment type="caution">
    <text evidence="18">The sequence shown here is derived from an EMBL/GenBank/DDBJ whole genome shotgun (WGS) entry which is preliminary data.</text>
</comment>
<evidence type="ECO:0000256" key="2">
    <source>
        <dbReference type="ARBA" id="ARBA00009810"/>
    </source>
</evidence>
<keyword evidence="7 16" id="KW-0732">Signal</keyword>
<sequence length="799" mass="87985">MTLAAPLATLVMVPHAWAQTETELEFAIAPGSLEAALAQFAATAGVSLSFEPAAAQGWQSAGLHGRYSAESALQQLLKGSALQAVRQANGSYSLLPIPQGTDSLQLGVTSISGKTPESAWGAVDGYVASRSATGTKTDTPLLEIPQTINVVTADQVQTQGARNLTQALRYTPGLDVTGFTDRNNIADEITSRGFAPTPLYLDGAYLPYAGSLGGAPQIDPYTLERIEVLKGPASVLYGQNQPGGLINMVSKRPTHEPRHQVKLGVGSYNRVNGAFDSSGPLDEQKQFSYRLVGVSKKGNDQLDHTNSQRMLLAPSLTWSPSDATELTLYAQIQRDDGLADYQALPAIGTLTRASNGKKIDRDLFLGDSNYNDYKRDQYVLGYDFSQAFSEDLKFRQSARYIDVHDRYRGFYLYNFVSAAGVVDDTQATRTKLDWQQHNSTYTLDNNLEYRFATGALEHTALVGLEHRNFNRKYTGYNASNVLPINLYGANNNYDTRNVTPQLTTRWDNTVSQTGLYLQDQIKLDPWVLTLGGRQDWAKVENKDLLAHSVTEQNDQKFTGRVGLTYVTDFGLAPYVSYSQSFLPVVGTSAPQRGGQAFEPSEGEQYEVGVKYQPFDNTLMTASVFQIKQTKMRTGDLLYPEYELQQAEVRSRGVELEIKSSIDNIDVLAAATYIDSFYTKSNYSEEGSRSEAQAPVSASLWSNYHFTQAALNGLTLGLGARYTGKKPGDADNTFTVPSFVVFDSTVSYDLGKLSPSLRGLQGSLNVQNLFDREYVSSCNYRFGCYYGQERVASMEMTYDW</sequence>
<keyword evidence="4 14" id="KW-1134">Transmembrane beta strand</keyword>
<dbReference type="Gene3D" id="2.40.170.20">
    <property type="entry name" value="TonB-dependent receptor, beta-barrel domain"/>
    <property type="match status" value="1"/>
</dbReference>
<dbReference type="EMBL" id="JALQCX010000028">
    <property type="protein sequence ID" value="MCK9815494.1"/>
    <property type="molecule type" value="Genomic_DNA"/>
</dbReference>
<comment type="similarity">
    <text evidence="2 14 15">Belongs to the TonB-dependent receptor family.</text>
</comment>
<evidence type="ECO:0000256" key="14">
    <source>
        <dbReference type="PROSITE-ProRule" id="PRU01360"/>
    </source>
</evidence>
<dbReference type="InterPro" id="IPR012910">
    <property type="entry name" value="Plug_dom"/>
</dbReference>
<keyword evidence="11 14" id="KW-0472">Membrane</keyword>
<dbReference type="Gene3D" id="2.170.130.10">
    <property type="entry name" value="TonB-dependent receptor, plug domain"/>
    <property type="match status" value="1"/>
</dbReference>
<dbReference type="InterPro" id="IPR010105">
    <property type="entry name" value="TonB_sidphr_rcpt"/>
</dbReference>
<evidence type="ECO:0000256" key="16">
    <source>
        <dbReference type="SAM" id="SignalP"/>
    </source>
</evidence>
<evidence type="ECO:0000256" key="8">
    <source>
        <dbReference type="ARBA" id="ARBA00023004"/>
    </source>
</evidence>
<reference evidence="18 19" key="2">
    <citation type="journal article" date="2023" name="Plant Pathol.">
        <title>Dismantling and reorganizing Pseudomonas marginalis sensu#lato.</title>
        <authorList>
            <person name="Sawada H."/>
            <person name="Fujikawa T."/>
            <person name="Satou M."/>
        </authorList>
    </citation>
    <scope>NUCLEOTIDE SEQUENCE [LARGE SCALE GENOMIC DNA]</scope>
    <source>
        <strain evidence="18 19">MAFF 302046</strain>
    </source>
</reference>
<evidence type="ECO:0000256" key="3">
    <source>
        <dbReference type="ARBA" id="ARBA00022448"/>
    </source>
</evidence>
<dbReference type="PANTHER" id="PTHR32552">
    <property type="entry name" value="FERRICHROME IRON RECEPTOR-RELATED"/>
    <property type="match status" value="1"/>
</dbReference>
<evidence type="ECO:0000256" key="5">
    <source>
        <dbReference type="ARBA" id="ARBA00022496"/>
    </source>
</evidence>
<feature type="domain" description="Secretin/TonB short N-terminal" evidence="17">
    <location>
        <begin position="46"/>
        <end position="97"/>
    </location>
</feature>
<dbReference type="InterPro" id="IPR037066">
    <property type="entry name" value="Plug_dom_sf"/>
</dbReference>
<dbReference type="RefSeq" id="WP_268262514.1">
    <property type="nucleotide sequence ID" value="NZ_JALQCX010000028.1"/>
</dbReference>
<comment type="subcellular location">
    <subcellularLocation>
        <location evidence="1 14">Cell outer membrane</location>
        <topology evidence="1 14">Multi-pass membrane protein</topology>
    </subcellularLocation>
</comment>
<keyword evidence="9" id="KW-0406">Ion transport</keyword>
<dbReference type="InterPro" id="IPR000531">
    <property type="entry name" value="Beta-barrel_TonB"/>
</dbReference>
<keyword evidence="13 14" id="KW-0998">Cell outer membrane</keyword>
<evidence type="ECO:0000313" key="18">
    <source>
        <dbReference type="EMBL" id="MCK9815494.1"/>
    </source>
</evidence>
<dbReference type="CDD" id="cd01347">
    <property type="entry name" value="ligand_gated_channel"/>
    <property type="match status" value="1"/>
</dbReference>
<dbReference type="SMART" id="SM00965">
    <property type="entry name" value="STN"/>
    <property type="match status" value="1"/>
</dbReference>
<evidence type="ECO:0000256" key="9">
    <source>
        <dbReference type="ARBA" id="ARBA00023065"/>
    </source>
</evidence>
<evidence type="ECO:0000256" key="11">
    <source>
        <dbReference type="ARBA" id="ARBA00023136"/>
    </source>
</evidence>
<feature type="signal peptide" evidence="16">
    <location>
        <begin position="1"/>
        <end position="18"/>
    </location>
</feature>
<evidence type="ECO:0000256" key="13">
    <source>
        <dbReference type="ARBA" id="ARBA00023237"/>
    </source>
</evidence>
<evidence type="ECO:0000256" key="4">
    <source>
        <dbReference type="ARBA" id="ARBA00022452"/>
    </source>
</evidence>
<keyword evidence="3 14" id="KW-0813">Transport</keyword>
<protein>
    <submittedName>
        <fullName evidence="18">TonB-dependent siderophore receptor</fullName>
    </submittedName>
</protein>
<organism evidence="18 19">
    <name type="scientific">Pseudomonas morbosilactucae</name>
    <dbReference type="NCBI Taxonomy" id="2938197"/>
    <lineage>
        <taxon>Bacteria</taxon>
        <taxon>Pseudomonadati</taxon>
        <taxon>Pseudomonadota</taxon>
        <taxon>Gammaproteobacteria</taxon>
        <taxon>Pseudomonadales</taxon>
        <taxon>Pseudomonadaceae</taxon>
        <taxon>Pseudomonas</taxon>
    </lineage>
</organism>